<keyword evidence="2" id="KW-1185">Reference proteome</keyword>
<reference evidence="1" key="2">
    <citation type="submission" date="2024-06" db="EMBL/GenBank/DDBJ databases">
        <title>Caproicibacterium argilliputei sp. nov, a novel caproic acid producing anaerobic bacterium isolated from pit mud.</title>
        <authorList>
            <person name="Xia S."/>
        </authorList>
    </citation>
    <scope>NUCLEOTIDE SEQUENCE</scope>
    <source>
        <strain evidence="1">ZCY20-5</strain>
    </source>
</reference>
<dbReference type="AlphaFoldDB" id="A0AA97DBZ5"/>
<dbReference type="KEGG" id="carl:PXC00_06315"/>
<proteinExistence type="predicted"/>
<organism evidence="1 2">
    <name type="scientific">Caproicibacterium argilliputei</name>
    <dbReference type="NCBI Taxonomy" id="3030016"/>
    <lineage>
        <taxon>Bacteria</taxon>
        <taxon>Bacillati</taxon>
        <taxon>Bacillota</taxon>
        <taxon>Clostridia</taxon>
        <taxon>Eubacteriales</taxon>
        <taxon>Oscillospiraceae</taxon>
        <taxon>Caproicibacterium</taxon>
    </lineage>
</organism>
<protein>
    <submittedName>
        <fullName evidence="1">Uncharacterized protein</fullName>
    </submittedName>
</protein>
<gene>
    <name evidence="1" type="ORF">PXC00_06315</name>
</gene>
<name>A0AA97DBZ5_9FIRM</name>
<reference evidence="1" key="1">
    <citation type="submission" date="2023-09" db="EMBL/GenBank/DDBJ databases">
        <authorList>
            <person name="Zeng C."/>
        </authorList>
    </citation>
    <scope>NUCLEOTIDE SEQUENCE</scope>
    <source>
        <strain evidence="1">ZCY20-5</strain>
    </source>
</reference>
<evidence type="ECO:0000313" key="1">
    <source>
        <dbReference type="EMBL" id="WOC33477.1"/>
    </source>
</evidence>
<dbReference type="Proteomes" id="UP001300604">
    <property type="component" value="Chromosome"/>
</dbReference>
<accession>A0AA97DBZ5</accession>
<sequence>MFRAMLRPGQGFRTYKILRSKPGETASGRPCKSTPKEVGALLGFMVAADPKEMTAWRQRGTPVSCKIVQDRPDVLAQESDFLQVQLTGEKKARCYRVQGVENPGLLGHAVIYYCDEREDLNQCKAASQ</sequence>
<dbReference type="RefSeq" id="WP_275846563.1">
    <property type="nucleotide sequence ID" value="NZ_CP135996.1"/>
</dbReference>
<dbReference type="EMBL" id="CP135996">
    <property type="protein sequence ID" value="WOC33477.1"/>
    <property type="molecule type" value="Genomic_DNA"/>
</dbReference>
<evidence type="ECO:0000313" key="2">
    <source>
        <dbReference type="Proteomes" id="UP001300604"/>
    </source>
</evidence>